<keyword evidence="1" id="KW-0812">Transmembrane</keyword>
<accession>A0A9N9DK51</accession>
<keyword evidence="1" id="KW-1133">Transmembrane helix</keyword>
<reference evidence="2" key="1">
    <citation type="submission" date="2021-06" db="EMBL/GenBank/DDBJ databases">
        <authorList>
            <person name="Kallberg Y."/>
            <person name="Tangrot J."/>
            <person name="Rosling A."/>
        </authorList>
    </citation>
    <scope>NUCLEOTIDE SEQUENCE</scope>
    <source>
        <strain evidence="2">CL551</strain>
    </source>
</reference>
<proteinExistence type="predicted"/>
<sequence>MATPKEITIPAQPMQYNSIGMPYPSQLEKLKEKQQQQNELKSLLAQFGSKAKATDELEQDASKLRGNIANLLTKVQSRGRSPQTTVTSPIIQMQSTSENRLDFLLSIVFFPITIIRNIINAFFNSINRTAFLTVILLIELAIVYLIWASRRAHHTYLYVEPYEAVIHGTYGADQSTWSILRSTIISIQDFFAEVMNGGRGFGSPSYDGFVPI</sequence>
<dbReference type="Proteomes" id="UP000789342">
    <property type="component" value="Unassembled WGS sequence"/>
</dbReference>
<comment type="caution">
    <text evidence="2">The sequence shown here is derived from an EMBL/GenBank/DDBJ whole genome shotgun (WGS) entry which is preliminary data.</text>
</comment>
<keyword evidence="3" id="KW-1185">Reference proteome</keyword>
<feature type="transmembrane region" description="Helical" evidence="1">
    <location>
        <begin position="129"/>
        <end position="147"/>
    </location>
</feature>
<evidence type="ECO:0000313" key="3">
    <source>
        <dbReference type="Proteomes" id="UP000789342"/>
    </source>
</evidence>
<dbReference type="OrthoDB" id="2425483at2759"/>
<dbReference type="AlphaFoldDB" id="A0A9N9DK51"/>
<organism evidence="2 3">
    <name type="scientific">Acaulospora morrowiae</name>
    <dbReference type="NCBI Taxonomy" id="94023"/>
    <lineage>
        <taxon>Eukaryota</taxon>
        <taxon>Fungi</taxon>
        <taxon>Fungi incertae sedis</taxon>
        <taxon>Mucoromycota</taxon>
        <taxon>Glomeromycotina</taxon>
        <taxon>Glomeromycetes</taxon>
        <taxon>Diversisporales</taxon>
        <taxon>Acaulosporaceae</taxon>
        <taxon>Acaulospora</taxon>
    </lineage>
</organism>
<dbReference type="EMBL" id="CAJVPV010009114">
    <property type="protein sequence ID" value="CAG8638291.1"/>
    <property type="molecule type" value="Genomic_DNA"/>
</dbReference>
<protein>
    <submittedName>
        <fullName evidence="2">8032_t:CDS:1</fullName>
    </submittedName>
</protein>
<gene>
    <name evidence="2" type="ORF">AMORRO_LOCUS9398</name>
</gene>
<evidence type="ECO:0000313" key="2">
    <source>
        <dbReference type="EMBL" id="CAG8638291.1"/>
    </source>
</evidence>
<evidence type="ECO:0000256" key="1">
    <source>
        <dbReference type="SAM" id="Phobius"/>
    </source>
</evidence>
<keyword evidence="1" id="KW-0472">Membrane</keyword>
<name>A0A9N9DK51_9GLOM</name>
<feature type="transmembrane region" description="Helical" evidence="1">
    <location>
        <begin position="103"/>
        <end position="123"/>
    </location>
</feature>